<keyword evidence="4" id="KW-1185">Reference proteome</keyword>
<feature type="region of interest" description="Disordered" evidence="2">
    <location>
        <begin position="1"/>
        <end position="30"/>
    </location>
</feature>
<evidence type="ECO:0000256" key="1">
    <source>
        <dbReference type="SAM" id="Coils"/>
    </source>
</evidence>
<proteinExistence type="predicted"/>
<dbReference type="Proteomes" id="UP001190700">
    <property type="component" value="Unassembled WGS sequence"/>
</dbReference>
<evidence type="ECO:0000313" key="4">
    <source>
        <dbReference type="Proteomes" id="UP001190700"/>
    </source>
</evidence>
<dbReference type="AlphaFoldDB" id="A0AAE0GPH6"/>
<name>A0AAE0GPH6_9CHLO</name>
<keyword evidence="1" id="KW-0175">Coiled coil</keyword>
<evidence type="ECO:0000313" key="3">
    <source>
        <dbReference type="EMBL" id="KAK3281772.1"/>
    </source>
</evidence>
<protein>
    <submittedName>
        <fullName evidence="3">Uncharacterized protein</fullName>
    </submittedName>
</protein>
<feature type="coiled-coil region" evidence="1">
    <location>
        <begin position="283"/>
        <end position="338"/>
    </location>
</feature>
<accession>A0AAE0GPH6</accession>
<organism evidence="3 4">
    <name type="scientific">Cymbomonas tetramitiformis</name>
    <dbReference type="NCBI Taxonomy" id="36881"/>
    <lineage>
        <taxon>Eukaryota</taxon>
        <taxon>Viridiplantae</taxon>
        <taxon>Chlorophyta</taxon>
        <taxon>Pyramimonadophyceae</taxon>
        <taxon>Pyramimonadales</taxon>
        <taxon>Pyramimonadaceae</taxon>
        <taxon>Cymbomonas</taxon>
    </lineage>
</organism>
<evidence type="ECO:0000256" key="2">
    <source>
        <dbReference type="SAM" id="MobiDB-lite"/>
    </source>
</evidence>
<sequence length="384" mass="41930">MAEYCATEATENMPRAPEPSPVLSDHQSGKVREDGRVDFVSTDGKKVKLSFDPLQGISYKPICPVEVVELKCVGYKVKNAHDFDSLRLKKNQRGENEECDRSGTLKDPFYCCLAHKRGVYGFLTATEDSEHRVRNMYASIPTALHWRQLESKRRELKTLVGLGERIIEETMKELTANEFTGSAAVATMETVLKSATNDATEADNTMRASAAYKKLEELSDEAVSVTSSPLTAREKAYAAMRKNKGKRAASTSDVDTKSAERIANLTKQAEADEALNVTLQVKNAGLQARIADMEKALDAAQLEKGDYEESLGAEIHKNNELQDKNNHLQARIDELESVTATAQPSEPTAAFAQNEPEVSSAESPTPTAGPSSGTGKVGNPRKAC</sequence>
<dbReference type="EMBL" id="LGRX02003711">
    <property type="protein sequence ID" value="KAK3281772.1"/>
    <property type="molecule type" value="Genomic_DNA"/>
</dbReference>
<feature type="compositionally biased region" description="Polar residues" evidence="2">
    <location>
        <begin position="356"/>
        <end position="374"/>
    </location>
</feature>
<comment type="caution">
    <text evidence="3">The sequence shown here is derived from an EMBL/GenBank/DDBJ whole genome shotgun (WGS) entry which is preliminary data.</text>
</comment>
<reference evidence="3 4" key="1">
    <citation type="journal article" date="2015" name="Genome Biol. Evol.">
        <title>Comparative Genomics of a Bacterivorous Green Alga Reveals Evolutionary Causalities and Consequences of Phago-Mixotrophic Mode of Nutrition.</title>
        <authorList>
            <person name="Burns J.A."/>
            <person name="Paasch A."/>
            <person name="Narechania A."/>
            <person name="Kim E."/>
        </authorList>
    </citation>
    <scope>NUCLEOTIDE SEQUENCE [LARGE SCALE GENOMIC DNA]</scope>
    <source>
        <strain evidence="3 4">PLY_AMNH</strain>
    </source>
</reference>
<gene>
    <name evidence="3" type="ORF">CYMTET_10463</name>
</gene>
<feature type="region of interest" description="Disordered" evidence="2">
    <location>
        <begin position="340"/>
        <end position="384"/>
    </location>
</feature>